<dbReference type="InterPro" id="IPR001568">
    <property type="entry name" value="RNase_T2-like"/>
</dbReference>
<dbReference type="InterPro" id="IPR039378">
    <property type="entry name" value="RNase_T2_prok"/>
</dbReference>
<dbReference type="AlphaFoldDB" id="A0AAU7Z668"/>
<reference evidence="4" key="1">
    <citation type="submission" date="2023-08" db="EMBL/GenBank/DDBJ databases">
        <authorList>
            <person name="Messyasz A."/>
            <person name="Mannisto M.K."/>
            <person name="Kerkhof L.J."/>
            <person name="Haggblom M."/>
        </authorList>
    </citation>
    <scope>NUCLEOTIDE SEQUENCE</scope>
    <source>
        <strain evidence="4">M8UP39</strain>
    </source>
</reference>
<dbReference type="PANTHER" id="PTHR11240:SF22">
    <property type="entry name" value="RIBONUCLEASE T2"/>
    <property type="match status" value="1"/>
</dbReference>
<accession>A0AAU7Z668</accession>
<dbReference type="EMBL" id="CP132938">
    <property type="protein sequence ID" value="XCB24237.1"/>
    <property type="molecule type" value="Genomic_DNA"/>
</dbReference>
<keyword evidence="3" id="KW-0732">Signal</keyword>
<feature type="chain" id="PRO_5043638902" evidence="3">
    <location>
        <begin position="20"/>
        <end position="223"/>
    </location>
</feature>
<dbReference type="GO" id="GO:0006401">
    <property type="term" value="P:RNA catabolic process"/>
    <property type="evidence" value="ECO:0007669"/>
    <property type="project" value="TreeGrafter"/>
</dbReference>
<feature type="signal peptide" evidence="3">
    <location>
        <begin position="1"/>
        <end position="19"/>
    </location>
</feature>
<dbReference type="InterPro" id="IPR033130">
    <property type="entry name" value="RNase_T2_His_AS_2"/>
</dbReference>
<name>A0AAU7Z668_9BACT</name>
<dbReference type="GO" id="GO:0003723">
    <property type="term" value="F:RNA binding"/>
    <property type="evidence" value="ECO:0007669"/>
    <property type="project" value="InterPro"/>
</dbReference>
<dbReference type="PROSITE" id="PS00530">
    <property type="entry name" value="RNASE_T2_1"/>
    <property type="match status" value="1"/>
</dbReference>
<dbReference type="RefSeq" id="WP_353073592.1">
    <property type="nucleotide sequence ID" value="NZ_CP132938.1"/>
</dbReference>
<dbReference type="InterPro" id="IPR036430">
    <property type="entry name" value="RNase_T2-like_sf"/>
</dbReference>
<protein>
    <submittedName>
        <fullName evidence="4">Ribonuclease T2</fullName>
    </submittedName>
</protein>
<dbReference type="Pfam" id="PF00445">
    <property type="entry name" value="Ribonuclease_T2"/>
    <property type="match status" value="1"/>
</dbReference>
<evidence type="ECO:0000256" key="3">
    <source>
        <dbReference type="SAM" id="SignalP"/>
    </source>
</evidence>
<reference evidence="4" key="2">
    <citation type="journal article" date="2024" name="Environ. Microbiol.">
        <title>Genome analysis and description of Tunturibacter gen. nov. expands the diversity of Terriglobia in tundra soils.</title>
        <authorList>
            <person name="Messyasz A."/>
            <person name="Mannisto M.K."/>
            <person name="Kerkhof L.J."/>
            <person name="Haggblom M.M."/>
        </authorList>
    </citation>
    <scope>NUCLEOTIDE SEQUENCE</scope>
    <source>
        <strain evidence="4">M8UP39</strain>
    </source>
</reference>
<dbReference type="PROSITE" id="PS00531">
    <property type="entry name" value="RNASE_T2_2"/>
    <property type="match status" value="1"/>
</dbReference>
<sequence>MKKKAALSLLILLLLTACNPPPRPTPEPAPRPGAVAAQAIEPITTQPFDFYLLNLSWSPEFCHSHPTATECAQRPAFVLHGLWPQNTNGGYPQNCSTDPGPRDPSSYSDIYPDPGLLRHEWRTHGTCSGLSPDAFFTLARIAYKAVAVPPTLAQLNHQISLTPAQLIDLFQTANPSIPAASLAISCGNNYLTAVEVCLDKRAQPTPCGPVRSCRANSVRITPP</sequence>
<gene>
    <name evidence="4" type="ORF">RBB81_10000</name>
</gene>
<dbReference type="SUPFAM" id="SSF55895">
    <property type="entry name" value="Ribonuclease Rh-like"/>
    <property type="match status" value="1"/>
</dbReference>
<dbReference type="InterPro" id="IPR018188">
    <property type="entry name" value="RNase_T2_His_AS_1"/>
</dbReference>
<dbReference type="KEGG" id="tgi:RBB81_10000"/>
<evidence type="ECO:0000313" key="4">
    <source>
        <dbReference type="EMBL" id="XCB24237.1"/>
    </source>
</evidence>
<dbReference type="Gene3D" id="3.90.730.10">
    <property type="entry name" value="Ribonuclease T2-like"/>
    <property type="match status" value="1"/>
</dbReference>
<proteinExistence type="inferred from homology"/>
<dbReference type="GO" id="GO:0033897">
    <property type="term" value="F:ribonuclease T2 activity"/>
    <property type="evidence" value="ECO:0007669"/>
    <property type="project" value="InterPro"/>
</dbReference>
<evidence type="ECO:0000256" key="2">
    <source>
        <dbReference type="RuleBase" id="RU004328"/>
    </source>
</evidence>
<dbReference type="CDD" id="cd01062">
    <property type="entry name" value="RNase_T2_prok"/>
    <property type="match status" value="1"/>
</dbReference>
<evidence type="ECO:0000256" key="1">
    <source>
        <dbReference type="ARBA" id="ARBA00007469"/>
    </source>
</evidence>
<dbReference type="PANTHER" id="PTHR11240">
    <property type="entry name" value="RIBONUCLEASE T2"/>
    <property type="match status" value="1"/>
</dbReference>
<dbReference type="PROSITE" id="PS51257">
    <property type="entry name" value="PROKAR_LIPOPROTEIN"/>
    <property type="match status" value="1"/>
</dbReference>
<organism evidence="4">
    <name type="scientific">Tunturiibacter gelidiferens</name>
    <dbReference type="NCBI Taxonomy" id="3069689"/>
    <lineage>
        <taxon>Bacteria</taxon>
        <taxon>Pseudomonadati</taxon>
        <taxon>Acidobacteriota</taxon>
        <taxon>Terriglobia</taxon>
        <taxon>Terriglobales</taxon>
        <taxon>Acidobacteriaceae</taxon>
        <taxon>Tunturiibacter</taxon>
    </lineage>
</organism>
<comment type="similarity">
    <text evidence="1 2">Belongs to the RNase T2 family.</text>
</comment>